<dbReference type="InterPro" id="IPR057193">
    <property type="entry name" value="DUF7871"/>
</dbReference>
<organism evidence="2 3">
    <name type="scientific">Cerrena zonata</name>
    <dbReference type="NCBI Taxonomy" id="2478898"/>
    <lineage>
        <taxon>Eukaryota</taxon>
        <taxon>Fungi</taxon>
        <taxon>Dikarya</taxon>
        <taxon>Basidiomycota</taxon>
        <taxon>Agaricomycotina</taxon>
        <taxon>Agaricomycetes</taxon>
        <taxon>Polyporales</taxon>
        <taxon>Cerrenaceae</taxon>
        <taxon>Cerrena</taxon>
    </lineage>
</organism>
<proteinExistence type="predicted"/>
<accession>A0AAW0G763</accession>
<comment type="caution">
    <text evidence="2">The sequence shown here is derived from an EMBL/GenBank/DDBJ whole genome shotgun (WGS) entry which is preliminary data.</text>
</comment>
<keyword evidence="3" id="KW-1185">Reference proteome</keyword>
<dbReference type="Pfam" id="PF25277">
    <property type="entry name" value="DUF7871"/>
    <property type="match status" value="1"/>
</dbReference>
<evidence type="ECO:0000259" key="1">
    <source>
        <dbReference type="Pfam" id="PF25277"/>
    </source>
</evidence>
<feature type="domain" description="DUF7871" evidence="1">
    <location>
        <begin position="5"/>
        <end position="37"/>
    </location>
</feature>
<name>A0AAW0G763_9APHY</name>
<dbReference type="AlphaFoldDB" id="A0AAW0G763"/>
<dbReference type="Proteomes" id="UP001385951">
    <property type="component" value="Unassembled WGS sequence"/>
</dbReference>
<dbReference type="PANTHER" id="PTHR40620">
    <property type="entry name" value="RESISTANCE PROTEIN CRD2, PUTATIVE (AFU_ORTHOLOGUE AFUA_4G04318)-RELATED"/>
    <property type="match status" value="1"/>
</dbReference>
<evidence type="ECO:0000313" key="3">
    <source>
        <dbReference type="Proteomes" id="UP001385951"/>
    </source>
</evidence>
<reference evidence="2 3" key="1">
    <citation type="submission" date="2022-09" db="EMBL/GenBank/DDBJ databases">
        <authorList>
            <person name="Palmer J.M."/>
        </authorList>
    </citation>
    <scope>NUCLEOTIDE SEQUENCE [LARGE SCALE GENOMIC DNA]</scope>
    <source>
        <strain evidence="2 3">DSM 7382</strain>
    </source>
</reference>
<gene>
    <name evidence="2" type="ORF">QCA50_009371</name>
</gene>
<evidence type="ECO:0000313" key="2">
    <source>
        <dbReference type="EMBL" id="KAK7687494.1"/>
    </source>
</evidence>
<dbReference type="PANTHER" id="PTHR40620:SF1">
    <property type="entry name" value="RESISTANCE PROTEIN CRD2, PUTATIVE (AFU_ORTHOLOGUE AFUA_4G04318)-RELATED"/>
    <property type="match status" value="1"/>
</dbReference>
<dbReference type="EMBL" id="JASBNA010000013">
    <property type="protein sequence ID" value="KAK7687494.1"/>
    <property type="molecule type" value="Genomic_DNA"/>
</dbReference>
<sequence length="170" mass="17963">MACSAAECVCAKKSTCSCGKEAALHCTCEKAAVENVAPAASDACACGKRAKGSCTCGVSNTACDGVREGETDFTGLLQNFNLVALCVSTIVVSVSIPVSEYGAPAIRDEDEVDARFVKLELLVLSLVISELDPRLPWEPGPIGGEGSYKINLLKFLHILNLQFSIYKIDI</sequence>
<protein>
    <recommendedName>
        <fullName evidence="1">DUF7871 domain-containing protein</fullName>
    </recommendedName>
</protein>